<accession>A0A0L6W568</accession>
<sequence length="148" mass="15445" precursor="true">MGKKKGTTKKARSRRNNKQKLIPLVIMAIGIVGLAVWIVASAARSGSGAGTGPAVAAKVTDGVQEISMDLSPAGYSPNNITVKKGIPVKINTNATADAGCVRGIMIPDFNINVALDVGSDSFTFTPDKTGTFEFTCQMKMSRGTITVI</sequence>
<organism evidence="3 4">
    <name type="scientific">Thermincola ferriacetica</name>
    <dbReference type="NCBI Taxonomy" id="281456"/>
    <lineage>
        <taxon>Bacteria</taxon>
        <taxon>Bacillati</taxon>
        <taxon>Bacillota</taxon>
        <taxon>Clostridia</taxon>
        <taxon>Eubacteriales</taxon>
        <taxon>Thermincolaceae</taxon>
        <taxon>Thermincola</taxon>
    </lineage>
</organism>
<keyword evidence="1" id="KW-1133">Transmembrane helix</keyword>
<feature type="domain" description="EfeO-type cupredoxin-like" evidence="2">
    <location>
        <begin position="39"/>
        <end position="147"/>
    </location>
</feature>
<comment type="caution">
    <text evidence="3">The sequence shown here is derived from an EMBL/GenBank/DDBJ whole genome shotgun (WGS) entry which is preliminary data.</text>
</comment>
<proteinExistence type="predicted"/>
<reference evidence="4" key="1">
    <citation type="submission" date="2015-07" db="EMBL/GenBank/DDBJ databases">
        <title>Complete Genome of Thermincola ferriacetica strain Z-0001T.</title>
        <authorList>
            <person name="Lusk B."/>
            <person name="Badalamenti J.P."/>
            <person name="Parameswaran P."/>
            <person name="Bond D.R."/>
            <person name="Torres C.I."/>
        </authorList>
    </citation>
    <scope>NUCLEOTIDE SEQUENCE [LARGE SCALE GENOMIC DNA]</scope>
    <source>
        <strain evidence="4">Z-0001</strain>
    </source>
</reference>
<gene>
    <name evidence="3" type="ORF">Tfer_0800</name>
</gene>
<evidence type="ECO:0000313" key="3">
    <source>
        <dbReference type="EMBL" id="KNZ70616.1"/>
    </source>
</evidence>
<dbReference type="RefSeq" id="WP_013121128.1">
    <property type="nucleotide sequence ID" value="NZ_LGTE01000003.1"/>
</dbReference>
<evidence type="ECO:0000313" key="4">
    <source>
        <dbReference type="Proteomes" id="UP000037175"/>
    </source>
</evidence>
<protein>
    <recommendedName>
        <fullName evidence="2">EfeO-type cupredoxin-like domain-containing protein</fullName>
    </recommendedName>
</protein>
<dbReference type="Gene3D" id="2.60.40.420">
    <property type="entry name" value="Cupredoxins - blue copper proteins"/>
    <property type="match status" value="1"/>
</dbReference>
<dbReference type="AlphaFoldDB" id="A0A0L6W568"/>
<dbReference type="InterPro" id="IPR008972">
    <property type="entry name" value="Cupredoxin"/>
</dbReference>
<keyword evidence="1" id="KW-0472">Membrane</keyword>
<name>A0A0L6W568_9FIRM</name>
<dbReference type="EMBL" id="LGTE01000003">
    <property type="protein sequence ID" value="KNZ70616.1"/>
    <property type="molecule type" value="Genomic_DNA"/>
</dbReference>
<dbReference type="InterPro" id="IPR028096">
    <property type="entry name" value="EfeO_Cupredoxin"/>
</dbReference>
<dbReference type="Proteomes" id="UP000037175">
    <property type="component" value="Unassembled WGS sequence"/>
</dbReference>
<dbReference type="SUPFAM" id="SSF49503">
    <property type="entry name" value="Cupredoxins"/>
    <property type="match status" value="1"/>
</dbReference>
<keyword evidence="1" id="KW-0812">Transmembrane</keyword>
<keyword evidence="4" id="KW-1185">Reference proteome</keyword>
<evidence type="ECO:0000256" key="1">
    <source>
        <dbReference type="SAM" id="Phobius"/>
    </source>
</evidence>
<dbReference type="Pfam" id="PF13473">
    <property type="entry name" value="Cupredoxin_1"/>
    <property type="match status" value="1"/>
</dbReference>
<feature type="transmembrane region" description="Helical" evidence="1">
    <location>
        <begin position="21"/>
        <end position="40"/>
    </location>
</feature>
<evidence type="ECO:0000259" key="2">
    <source>
        <dbReference type="Pfam" id="PF13473"/>
    </source>
</evidence>